<evidence type="ECO:0000256" key="5">
    <source>
        <dbReference type="ARBA" id="ARBA00022967"/>
    </source>
</evidence>
<reference evidence="8 9" key="1">
    <citation type="submission" date="2016-12" db="EMBL/GenBank/DDBJ databases">
        <title>The draft genome sequence of Actinophytocola xinjiangensis.</title>
        <authorList>
            <person name="Wang W."/>
            <person name="Yuan L."/>
        </authorList>
    </citation>
    <scope>NUCLEOTIDE SEQUENCE [LARGE SCALE GENOMIC DNA]</scope>
    <source>
        <strain evidence="8 9">CGMCC 4.4663</strain>
    </source>
</reference>
<keyword evidence="5" id="KW-1278">Translocase</keyword>
<dbReference type="GO" id="GO:0055052">
    <property type="term" value="C:ATP-binding cassette (ABC) transporter complex, substrate-binding subunit-containing"/>
    <property type="evidence" value="ECO:0007669"/>
    <property type="project" value="TreeGrafter"/>
</dbReference>
<dbReference type="InterPro" id="IPR008995">
    <property type="entry name" value="Mo/tungstate-bd_C_term_dom"/>
</dbReference>
<evidence type="ECO:0000259" key="7">
    <source>
        <dbReference type="PROSITE" id="PS50893"/>
    </source>
</evidence>
<dbReference type="InterPro" id="IPR047641">
    <property type="entry name" value="ABC_transpr_MalK/UgpC-like"/>
</dbReference>
<keyword evidence="1" id="KW-0813">Transport</keyword>
<dbReference type="InterPro" id="IPR003593">
    <property type="entry name" value="AAA+_ATPase"/>
</dbReference>
<dbReference type="Proteomes" id="UP000185696">
    <property type="component" value="Unassembled WGS sequence"/>
</dbReference>
<evidence type="ECO:0000256" key="6">
    <source>
        <dbReference type="ARBA" id="ARBA00023136"/>
    </source>
</evidence>
<dbReference type="GO" id="GO:0140359">
    <property type="term" value="F:ABC-type transporter activity"/>
    <property type="evidence" value="ECO:0007669"/>
    <property type="project" value="InterPro"/>
</dbReference>
<feature type="domain" description="ABC transporter" evidence="7">
    <location>
        <begin position="4"/>
        <end position="235"/>
    </location>
</feature>
<dbReference type="Pfam" id="PF00005">
    <property type="entry name" value="ABC_tran"/>
    <property type="match status" value="1"/>
</dbReference>
<dbReference type="PROSITE" id="PS50893">
    <property type="entry name" value="ABC_TRANSPORTER_2"/>
    <property type="match status" value="1"/>
</dbReference>
<accession>A0A7Z1AVW9</accession>
<dbReference type="GO" id="GO:0008643">
    <property type="term" value="P:carbohydrate transport"/>
    <property type="evidence" value="ECO:0007669"/>
    <property type="project" value="InterPro"/>
</dbReference>
<dbReference type="GO" id="GO:0005524">
    <property type="term" value="F:ATP binding"/>
    <property type="evidence" value="ECO:0007669"/>
    <property type="project" value="UniProtKB-KW"/>
</dbReference>
<comment type="caution">
    <text evidence="8">The sequence shown here is derived from an EMBL/GenBank/DDBJ whole genome shotgun (WGS) entry which is preliminary data.</text>
</comment>
<keyword evidence="2" id="KW-1003">Cell membrane</keyword>
<dbReference type="NCBIfam" id="NF008653">
    <property type="entry name" value="PRK11650.1"/>
    <property type="match status" value="1"/>
</dbReference>
<keyword evidence="4 8" id="KW-0067">ATP-binding</keyword>
<dbReference type="InterPro" id="IPR017871">
    <property type="entry name" value="ABC_transporter-like_CS"/>
</dbReference>
<dbReference type="PROSITE" id="PS00211">
    <property type="entry name" value="ABC_TRANSPORTER_1"/>
    <property type="match status" value="1"/>
</dbReference>
<dbReference type="Gene3D" id="3.40.50.300">
    <property type="entry name" value="P-loop containing nucleotide triphosphate hydrolases"/>
    <property type="match status" value="1"/>
</dbReference>
<dbReference type="InterPro" id="IPR015855">
    <property type="entry name" value="ABC_transpr_MalK-like"/>
</dbReference>
<dbReference type="Gene3D" id="2.40.50.100">
    <property type="match status" value="1"/>
</dbReference>
<evidence type="ECO:0000313" key="8">
    <source>
        <dbReference type="EMBL" id="OLF07249.1"/>
    </source>
</evidence>
<dbReference type="AlphaFoldDB" id="A0A7Z1AVW9"/>
<dbReference type="SMART" id="SM00382">
    <property type="entry name" value="AAA"/>
    <property type="match status" value="1"/>
</dbReference>
<keyword evidence="3" id="KW-0547">Nucleotide-binding</keyword>
<name>A0A7Z1AVW9_9PSEU</name>
<keyword evidence="9" id="KW-1185">Reference proteome</keyword>
<proteinExistence type="predicted"/>
<dbReference type="Gene3D" id="2.40.50.140">
    <property type="entry name" value="Nucleic acid-binding proteins"/>
    <property type="match status" value="1"/>
</dbReference>
<gene>
    <name evidence="8" type="ORF">BLA60_29055</name>
</gene>
<dbReference type="EMBL" id="MSIF01000017">
    <property type="protein sequence ID" value="OLF07249.1"/>
    <property type="molecule type" value="Genomic_DNA"/>
</dbReference>
<dbReference type="GO" id="GO:0016887">
    <property type="term" value="F:ATP hydrolysis activity"/>
    <property type="evidence" value="ECO:0007669"/>
    <property type="project" value="InterPro"/>
</dbReference>
<keyword evidence="6" id="KW-0472">Membrane</keyword>
<organism evidence="8 9">
    <name type="scientific">Actinophytocola xinjiangensis</name>
    <dbReference type="NCBI Taxonomy" id="485602"/>
    <lineage>
        <taxon>Bacteria</taxon>
        <taxon>Bacillati</taxon>
        <taxon>Actinomycetota</taxon>
        <taxon>Actinomycetes</taxon>
        <taxon>Pseudonocardiales</taxon>
        <taxon>Pseudonocardiaceae</taxon>
    </lineage>
</organism>
<dbReference type="RefSeq" id="WP_075136192.1">
    <property type="nucleotide sequence ID" value="NZ_MSIF01000017.1"/>
</dbReference>
<dbReference type="FunFam" id="3.40.50.300:FF:000042">
    <property type="entry name" value="Maltose/maltodextrin ABC transporter, ATP-binding protein"/>
    <property type="match status" value="1"/>
</dbReference>
<dbReference type="OrthoDB" id="9802264at2"/>
<evidence type="ECO:0000256" key="2">
    <source>
        <dbReference type="ARBA" id="ARBA00022475"/>
    </source>
</evidence>
<protein>
    <submittedName>
        <fullName evidence="8">ABC transporter ATP-binding protein</fullName>
    </submittedName>
</protein>
<dbReference type="SUPFAM" id="SSF50331">
    <property type="entry name" value="MOP-like"/>
    <property type="match status" value="1"/>
</dbReference>
<evidence type="ECO:0000256" key="4">
    <source>
        <dbReference type="ARBA" id="ARBA00022840"/>
    </source>
</evidence>
<dbReference type="Pfam" id="PF17912">
    <property type="entry name" value="OB_MalK"/>
    <property type="match status" value="1"/>
</dbReference>
<evidence type="ECO:0000313" key="9">
    <source>
        <dbReference type="Proteomes" id="UP000185696"/>
    </source>
</evidence>
<dbReference type="CDD" id="cd03301">
    <property type="entry name" value="ABC_MalK_N"/>
    <property type="match status" value="1"/>
</dbReference>
<sequence>MAEIVLDKVSKRYPDGALAVSEADITIADGEFIILVGPSGCGKSTMLNMIAGLEDISAGELRIDGERVNEKAPKDRDIAMVFQSYALYPHMSVRENMAFPLRLAKVDDATVRRKVDEAARILDLTQHLDRKPANLSGGQRQRVAMGRAIVRNPKAFLMDEPLSNLDAKLRVQMRTSVSKLQKQLATTTVYVTHDQTEAMTLGDRVVVLRSGKVQQIGSPQFLYDNPANLFVAGFIGSPSMNFLPGTLGEGELMTALGPVTLSDRVRRLVEAAGAPREVIAGIRPEHFEDVALMDADHAARSGSTFTATVDVLESMGSDKYAYFTVEGETAASAELDELAADSGTADTGATPGSQLVTRLSVTSHAREGEPLDVWFDADKVQVFDPSTGRNLTYAG</sequence>
<dbReference type="PANTHER" id="PTHR43875">
    <property type="entry name" value="MALTODEXTRIN IMPORT ATP-BINDING PROTEIN MSMX"/>
    <property type="match status" value="1"/>
</dbReference>
<dbReference type="InterPro" id="IPR003439">
    <property type="entry name" value="ABC_transporter-like_ATP-bd"/>
</dbReference>
<dbReference type="InterPro" id="IPR027417">
    <property type="entry name" value="P-loop_NTPase"/>
</dbReference>
<dbReference type="InterPro" id="IPR040582">
    <property type="entry name" value="OB_MalK-like"/>
</dbReference>
<dbReference type="SUPFAM" id="SSF52540">
    <property type="entry name" value="P-loop containing nucleoside triphosphate hydrolases"/>
    <property type="match status" value="1"/>
</dbReference>
<evidence type="ECO:0000256" key="1">
    <source>
        <dbReference type="ARBA" id="ARBA00022448"/>
    </source>
</evidence>
<evidence type="ECO:0000256" key="3">
    <source>
        <dbReference type="ARBA" id="ARBA00022741"/>
    </source>
</evidence>
<dbReference type="PANTHER" id="PTHR43875:SF15">
    <property type="entry name" value="TREHALOSE IMPORT ATP-BINDING PROTEIN SUGC"/>
    <property type="match status" value="1"/>
</dbReference>
<dbReference type="InterPro" id="IPR012340">
    <property type="entry name" value="NA-bd_OB-fold"/>
</dbReference>